<organism evidence="1 2">
    <name type="scientific">Luteimonas deserti</name>
    <dbReference type="NCBI Taxonomy" id="2752306"/>
    <lineage>
        <taxon>Bacteria</taxon>
        <taxon>Pseudomonadati</taxon>
        <taxon>Pseudomonadota</taxon>
        <taxon>Gammaproteobacteria</taxon>
        <taxon>Lysobacterales</taxon>
        <taxon>Lysobacteraceae</taxon>
        <taxon>Luteimonas</taxon>
    </lineage>
</organism>
<sequence length="109" mass="12214">MTIVAIYGFTGRYWGVLEYDRDYPEVGATHRCMLFLSQETDSVEYESALAECRRYGFEAVANMRYGKLRVEVLNTDLYRGFSGFYEGALSEGSTLVFYPNEASGNGAAA</sequence>
<dbReference type="Proteomes" id="UP000589896">
    <property type="component" value="Unassembled WGS sequence"/>
</dbReference>
<evidence type="ECO:0000313" key="2">
    <source>
        <dbReference type="Proteomes" id="UP000589896"/>
    </source>
</evidence>
<name>A0A7Z0TZ13_9GAMM</name>
<evidence type="ECO:0000313" key="1">
    <source>
        <dbReference type="EMBL" id="NYZ61748.1"/>
    </source>
</evidence>
<proteinExistence type="predicted"/>
<dbReference type="RefSeq" id="WP_180543620.1">
    <property type="nucleotide sequence ID" value="NZ_JACCJZ010000008.1"/>
</dbReference>
<accession>A0A7Z0TZ13</accession>
<reference evidence="1 2" key="1">
    <citation type="submission" date="2020-07" db="EMBL/GenBank/DDBJ databases">
        <title>isolation of Luteimonas sp. SJ-16.</title>
        <authorList>
            <person name="Huang X.-X."/>
            <person name="Xu L."/>
            <person name="Sun J.-Q."/>
        </authorList>
    </citation>
    <scope>NUCLEOTIDE SEQUENCE [LARGE SCALE GENOMIC DNA]</scope>
    <source>
        <strain evidence="1 2">SJ-16</strain>
    </source>
</reference>
<dbReference type="AlphaFoldDB" id="A0A7Z0TZ13"/>
<protein>
    <submittedName>
        <fullName evidence="1">Uncharacterized protein</fullName>
    </submittedName>
</protein>
<keyword evidence="2" id="KW-1185">Reference proteome</keyword>
<gene>
    <name evidence="1" type="ORF">H0E82_03075</name>
</gene>
<dbReference type="EMBL" id="JACCJZ010000008">
    <property type="protein sequence ID" value="NYZ61748.1"/>
    <property type="molecule type" value="Genomic_DNA"/>
</dbReference>
<comment type="caution">
    <text evidence="1">The sequence shown here is derived from an EMBL/GenBank/DDBJ whole genome shotgun (WGS) entry which is preliminary data.</text>
</comment>